<reference evidence="1 2" key="1">
    <citation type="submission" date="2018-03" db="EMBL/GenBank/DDBJ databases">
        <title>Bioinformatic expansion and discovery of thiopeptide antibiotics.</title>
        <authorList>
            <person name="Schwalen C.J."/>
            <person name="Hudson G.A."/>
            <person name="Mitchell D.A."/>
        </authorList>
    </citation>
    <scope>NUCLEOTIDE SEQUENCE [LARGE SCALE GENOMIC DNA]</scope>
    <source>
        <strain evidence="1 2">ATCC 21389</strain>
    </source>
</reference>
<comment type="caution">
    <text evidence="1">The sequence shown here is derived from an EMBL/GenBank/DDBJ whole genome shotgun (WGS) entry which is preliminary data.</text>
</comment>
<dbReference type="AlphaFoldDB" id="A0A2V4NHA3"/>
<dbReference type="SUPFAM" id="SSF46689">
    <property type="entry name" value="Homeodomain-like"/>
    <property type="match status" value="1"/>
</dbReference>
<dbReference type="InterPro" id="IPR009057">
    <property type="entry name" value="Homeodomain-like_sf"/>
</dbReference>
<dbReference type="EMBL" id="PYBW01000359">
    <property type="protein sequence ID" value="PYC61405.1"/>
    <property type="molecule type" value="Genomic_DNA"/>
</dbReference>
<gene>
    <name evidence="1" type="ORF">C7C46_33715</name>
</gene>
<keyword evidence="2" id="KW-1185">Reference proteome</keyword>
<proteinExistence type="predicted"/>
<protein>
    <submittedName>
        <fullName evidence="1">TetR/AcrR family transcriptional regulator</fullName>
    </submittedName>
</protein>
<name>A0A2V4NHA3_9ACTN</name>
<organism evidence="1 2">
    <name type="scientific">Streptomyces tateyamensis</name>
    <dbReference type="NCBI Taxonomy" id="565073"/>
    <lineage>
        <taxon>Bacteria</taxon>
        <taxon>Bacillati</taxon>
        <taxon>Actinomycetota</taxon>
        <taxon>Actinomycetes</taxon>
        <taxon>Kitasatosporales</taxon>
        <taxon>Streptomycetaceae</taxon>
        <taxon>Streptomyces</taxon>
    </lineage>
</organism>
<accession>A0A2V4NHA3</accession>
<evidence type="ECO:0000313" key="1">
    <source>
        <dbReference type="EMBL" id="PYC61405.1"/>
    </source>
</evidence>
<evidence type="ECO:0000313" key="2">
    <source>
        <dbReference type="Proteomes" id="UP000248039"/>
    </source>
</evidence>
<sequence>MSHLLLAIGLRRLPMAPLARQAGVSRATLSRRWHGVHEVLGALTTREWTTLALDAMP</sequence>
<dbReference type="Proteomes" id="UP000248039">
    <property type="component" value="Unassembled WGS sequence"/>
</dbReference>
<feature type="non-terminal residue" evidence="1">
    <location>
        <position position="57"/>
    </location>
</feature>
<dbReference type="Gene3D" id="1.10.10.60">
    <property type="entry name" value="Homeodomain-like"/>
    <property type="match status" value="1"/>
</dbReference>